<dbReference type="Gene3D" id="3.40.980.10">
    <property type="entry name" value="MoaB/Mog-like domain"/>
    <property type="match status" value="1"/>
</dbReference>
<dbReference type="Pfam" id="PF03454">
    <property type="entry name" value="MoeA_C"/>
    <property type="match status" value="1"/>
</dbReference>
<evidence type="ECO:0000256" key="2">
    <source>
        <dbReference type="ARBA" id="ARBA00023150"/>
    </source>
</evidence>
<dbReference type="InterPro" id="IPR036425">
    <property type="entry name" value="MoaB/Mog-like_dom_sf"/>
</dbReference>
<dbReference type="PANTHER" id="PTHR10192">
    <property type="entry name" value="MOLYBDOPTERIN BIOSYNTHESIS PROTEIN"/>
    <property type="match status" value="1"/>
</dbReference>
<evidence type="ECO:0000256" key="1">
    <source>
        <dbReference type="ARBA" id="ARBA00005046"/>
    </source>
</evidence>
<dbReference type="Pfam" id="PF03453">
    <property type="entry name" value="MoeA_N"/>
    <property type="match status" value="1"/>
</dbReference>
<dbReference type="Gene3D" id="3.90.105.10">
    <property type="entry name" value="Molybdopterin biosynthesis moea protein, domain 2"/>
    <property type="match status" value="1"/>
</dbReference>
<accession>A0ABT8M9I3</accession>
<comment type="pathway">
    <text evidence="1">Cofactor biosynthesis; molybdopterin biosynthesis.</text>
</comment>
<evidence type="ECO:0000313" key="4">
    <source>
        <dbReference type="EMBL" id="MDN7024593.1"/>
    </source>
</evidence>
<dbReference type="Gene3D" id="2.40.340.10">
    <property type="entry name" value="MoeA, C-terminal, domain IV"/>
    <property type="match status" value="1"/>
</dbReference>
<dbReference type="SUPFAM" id="SSF53218">
    <property type="entry name" value="Molybdenum cofactor biosynthesis proteins"/>
    <property type="match status" value="1"/>
</dbReference>
<evidence type="ECO:0000259" key="3">
    <source>
        <dbReference type="SMART" id="SM00852"/>
    </source>
</evidence>
<dbReference type="Proteomes" id="UP001168338">
    <property type="component" value="Unassembled WGS sequence"/>
</dbReference>
<sequence>MVRGSRSLLPLKETVSLITRSFPKPGRTECVPVTGSVGRVACRPVFSLLTLPGTNIATRDGIAVRSGDTSGASARHPVAVPGAVRVNTGNDVPAGYDAVVMIEDVRQDTTSGAWIADQPAAPWQYVRRCGEEIRKGDLILPAGHRVGRYDIGALTTYGIAEITVDAARIGLIPTGSEVVPLGTLPGPGQVIESNVAVASVWLTEAGATPVRYPIVPDDPDRIKRAIETGVRENDLVLISAGSSAGTRDYTASALTDLGEVLVHGIAIKPGRTALVGKVSEKPVIGLPGNPAAALAVLRELVLPLLASWGFRGPAVRIVRARLTRPLASEPDCDEFVLVTVTRSGDHYVAHPERRGAGMQMAAVRANGYLHIPAAVEELSSGDEVDVRLTKPEEDIQRSLSARAVAPPAFGSTLTEAGGQTE</sequence>
<keyword evidence="2" id="KW-0501">Molybdenum cofactor biosynthesis</keyword>
<name>A0ABT8M9I3_9EURY</name>
<evidence type="ECO:0000313" key="5">
    <source>
        <dbReference type="Proteomes" id="UP001168338"/>
    </source>
</evidence>
<dbReference type="CDD" id="cd00887">
    <property type="entry name" value="MoeA"/>
    <property type="match status" value="1"/>
</dbReference>
<feature type="domain" description="MoaB/Mog" evidence="3">
    <location>
        <begin position="170"/>
        <end position="307"/>
    </location>
</feature>
<dbReference type="EMBL" id="VCYH01000004">
    <property type="protein sequence ID" value="MDN7024593.1"/>
    <property type="molecule type" value="Genomic_DNA"/>
</dbReference>
<proteinExistence type="predicted"/>
<dbReference type="SUPFAM" id="SSF63867">
    <property type="entry name" value="MoeA C-terminal domain-like"/>
    <property type="match status" value="1"/>
</dbReference>
<dbReference type="InterPro" id="IPR038987">
    <property type="entry name" value="MoeA-like"/>
</dbReference>
<dbReference type="InterPro" id="IPR001453">
    <property type="entry name" value="MoaB/Mog_dom"/>
</dbReference>
<dbReference type="InterPro" id="IPR036135">
    <property type="entry name" value="MoeA_linker/N_sf"/>
</dbReference>
<dbReference type="Gene3D" id="2.170.190.11">
    <property type="entry name" value="Molybdopterin biosynthesis moea protein, domain 3"/>
    <property type="match status" value="1"/>
</dbReference>
<dbReference type="NCBIfam" id="TIGR00177">
    <property type="entry name" value="molyb_syn"/>
    <property type="match status" value="1"/>
</dbReference>
<dbReference type="InterPro" id="IPR036688">
    <property type="entry name" value="MoeA_C_domain_IV_sf"/>
</dbReference>
<keyword evidence="5" id="KW-1185">Reference proteome</keyword>
<reference evidence="4" key="1">
    <citation type="submission" date="2019-05" db="EMBL/GenBank/DDBJ databases">
        <title>Methanoculleus sp. FWC-SCC1, a methanogenic archaeon isolated from deep marine cold seep.</title>
        <authorList>
            <person name="Chen Y.-W."/>
            <person name="Chen S.-C."/>
            <person name="Teng N.-H."/>
            <person name="Lai M.-C."/>
        </authorList>
    </citation>
    <scope>NUCLEOTIDE SEQUENCE</scope>
    <source>
        <strain evidence="4">FWC-SCC1</strain>
    </source>
</reference>
<dbReference type="InterPro" id="IPR005110">
    <property type="entry name" value="MoeA_linker/N"/>
</dbReference>
<gene>
    <name evidence="4" type="ORF">FGU65_06780</name>
</gene>
<dbReference type="SMART" id="SM00852">
    <property type="entry name" value="MoCF_biosynth"/>
    <property type="match status" value="1"/>
</dbReference>
<dbReference type="InterPro" id="IPR005111">
    <property type="entry name" value="MoeA_C_domain_IV"/>
</dbReference>
<protein>
    <submittedName>
        <fullName evidence="4">Molybdopterin molybdenumtransferase MoeA</fullName>
    </submittedName>
</protein>
<organism evidence="4 5">
    <name type="scientific">Methanoculleus frigidifontis</name>
    <dbReference type="NCBI Taxonomy" id="2584085"/>
    <lineage>
        <taxon>Archaea</taxon>
        <taxon>Methanobacteriati</taxon>
        <taxon>Methanobacteriota</taxon>
        <taxon>Stenosarchaea group</taxon>
        <taxon>Methanomicrobia</taxon>
        <taxon>Methanomicrobiales</taxon>
        <taxon>Methanomicrobiaceae</taxon>
        <taxon>Methanoculleus</taxon>
    </lineage>
</organism>
<dbReference type="RefSeq" id="WP_301663712.1">
    <property type="nucleotide sequence ID" value="NZ_VCYH01000004.1"/>
</dbReference>
<dbReference type="SUPFAM" id="SSF63882">
    <property type="entry name" value="MoeA N-terminal region -like"/>
    <property type="match status" value="1"/>
</dbReference>
<dbReference type="Pfam" id="PF00994">
    <property type="entry name" value="MoCF_biosynth"/>
    <property type="match status" value="1"/>
</dbReference>
<dbReference type="PANTHER" id="PTHR10192:SF16">
    <property type="entry name" value="MOLYBDOPTERIN MOLYBDENUMTRANSFERASE"/>
    <property type="match status" value="1"/>
</dbReference>
<comment type="caution">
    <text evidence="4">The sequence shown here is derived from an EMBL/GenBank/DDBJ whole genome shotgun (WGS) entry which is preliminary data.</text>
</comment>